<dbReference type="InterPro" id="IPR001296">
    <property type="entry name" value="Glyco_trans_1"/>
</dbReference>
<keyword evidence="5" id="KW-1185">Reference proteome</keyword>
<accession>A0A0A0EL10</accession>
<name>A0A0A0EL10_9RHOB</name>
<reference evidence="4 5" key="1">
    <citation type="journal article" date="2015" name="Antonie Van Leeuwenhoek">
        <title>Pseudooceanicola atlanticus gen. nov. sp. nov., isolated from surface seawater of the Atlantic Ocean and reclassification of Oceanicola batsensis, Oceanicola marinus, Oceanicola nitratireducens, Oceanicola nanhaiensis, Oceanicola antarcticus and Oceanicola flagellatus, as Pseudooceanicola batsensis comb. nov., Pseudooceanicola marinus comb. nov., Pseudooceanicola nitratireducens comb. nov., Pseudooceanicola nanhaiensis comb. nov., Pseudooceanicola antarcticus comb. nov., and Pseudooceanicola flagellatus comb. nov.</title>
        <authorList>
            <person name="Lai Q."/>
            <person name="Li G."/>
            <person name="Liu X."/>
            <person name="Du Y."/>
            <person name="Sun F."/>
            <person name="Shao Z."/>
        </authorList>
    </citation>
    <scope>NUCLEOTIDE SEQUENCE [LARGE SCALE GENOMIC DNA]</scope>
    <source>
        <strain evidence="4 5">22II-s11g</strain>
    </source>
</reference>
<comment type="caution">
    <text evidence="4">The sequence shown here is derived from an EMBL/GenBank/DDBJ whole genome shotgun (WGS) entry which is preliminary data.</text>
</comment>
<dbReference type="Proteomes" id="UP000030004">
    <property type="component" value="Unassembled WGS sequence"/>
</dbReference>
<organism evidence="4 5">
    <name type="scientific">Pseudooceanicola atlanticus</name>
    <dbReference type="NCBI Taxonomy" id="1461694"/>
    <lineage>
        <taxon>Bacteria</taxon>
        <taxon>Pseudomonadati</taxon>
        <taxon>Pseudomonadota</taxon>
        <taxon>Alphaproteobacteria</taxon>
        <taxon>Rhodobacterales</taxon>
        <taxon>Paracoccaceae</taxon>
        <taxon>Pseudooceanicola</taxon>
    </lineage>
</organism>
<dbReference type="GO" id="GO:0016757">
    <property type="term" value="F:glycosyltransferase activity"/>
    <property type="evidence" value="ECO:0007669"/>
    <property type="project" value="InterPro"/>
</dbReference>
<dbReference type="Pfam" id="PF00534">
    <property type="entry name" value="Glycos_transf_1"/>
    <property type="match status" value="1"/>
</dbReference>
<dbReference type="PANTHER" id="PTHR46401:SF2">
    <property type="entry name" value="GLYCOSYLTRANSFERASE WBBK-RELATED"/>
    <property type="match status" value="1"/>
</dbReference>
<evidence type="ECO:0000313" key="4">
    <source>
        <dbReference type="EMBL" id="KGM49827.1"/>
    </source>
</evidence>
<dbReference type="eggNOG" id="COG0438">
    <property type="taxonomic scope" value="Bacteria"/>
</dbReference>
<keyword evidence="1" id="KW-0808">Transferase</keyword>
<dbReference type="EMBL" id="AQQX01000002">
    <property type="protein sequence ID" value="KGM49827.1"/>
    <property type="molecule type" value="Genomic_DNA"/>
</dbReference>
<sequence length="430" mass="48487">MATTKNSVPPVRLLDITRLASRAGRLPTGVDRVELAYIRELLERETPLWGLARVAMGYVLLDRNGMTSFFHRLRGRTPWGSPKLLTLFARNLSTDQRKAQSDLWRLAHSKVMGKNLAKLLEDIPEGFTYLNIGHSNLTDNTLKAVSESGRSRITVMLHDTIPLDFPDYCRADSVSRFRGQLRRVMDYADLVIVNSEKTAADVERNMIRIAKQDRKKKDDDEEDDDKHPPIHIPPIHVAHLGVEQPRPDPVALPADLPPDRPLFLTVGTIEPRKNHALLLDIWENWSEADGPKPVLGICGKRGWLNEKVFNKLDNSPMMGRDVFEWGDLNDRAVAALLARSQALLFPSFAEGYGLPPIEAAALQTPVVSTNLPSVYEVLKDLPVYLAPDDSYSWKEAVKSLIEDRQAGAKGMEDFQPPTWEEHFKIVLKMI</sequence>
<dbReference type="CDD" id="cd03809">
    <property type="entry name" value="GT4_MtfB-like"/>
    <property type="match status" value="1"/>
</dbReference>
<dbReference type="STRING" id="1461694.ATO9_07405"/>
<protein>
    <recommendedName>
        <fullName evidence="3">Glycosyl transferase family 1 domain-containing protein</fullName>
    </recommendedName>
</protein>
<dbReference type="PANTHER" id="PTHR46401">
    <property type="entry name" value="GLYCOSYLTRANSFERASE WBBK-RELATED"/>
    <property type="match status" value="1"/>
</dbReference>
<evidence type="ECO:0000313" key="5">
    <source>
        <dbReference type="Proteomes" id="UP000030004"/>
    </source>
</evidence>
<evidence type="ECO:0000256" key="2">
    <source>
        <dbReference type="SAM" id="MobiDB-lite"/>
    </source>
</evidence>
<evidence type="ECO:0000259" key="3">
    <source>
        <dbReference type="Pfam" id="PF00534"/>
    </source>
</evidence>
<feature type="domain" description="Glycosyl transferase family 1" evidence="3">
    <location>
        <begin position="256"/>
        <end position="405"/>
    </location>
</feature>
<evidence type="ECO:0000256" key="1">
    <source>
        <dbReference type="ARBA" id="ARBA00022679"/>
    </source>
</evidence>
<dbReference type="Gene3D" id="3.40.50.2000">
    <property type="entry name" value="Glycogen Phosphorylase B"/>
    <property type="match status" value="1"/>
</dbReference>
<dbReference type="AlphaFoldDB" id="A0A0A0EL10"/>
<feature type="region of interest" description="Disordered" evidence="2">
    <location>
        <begin position="210"/>
        <end position="232"/>
    </location>
</feature>
<dbReference type="SUPFAM" id="SSF53756">
    <property type="entry name" value="UDP-Glycosyltransferase/glycogen phosphorylase"/>
    <property type="match status" value="1"/>
</dbReference>
<gene>
    <name evidence="4" type="ORF">ATO9_07405</name>
</gene>
<proteinExistence type="predicted"/>